<gene>
    <name evidence="7" type="ORF">ID854_00115</name>
</gene>
<evidence type="ECO:0000256" key="2">
    <source>
        <dbReference type="ARBA" id="ARBA00022722"/>
    </source>
</evidence>
<reference evidence="7" key="2">
    <citation type="journal article" date="2024" name="Toxins">
        <title>Genome Sequence Analysis of Native Xenorhabdus Strains Isolated from Entomopathogenic Nematodes in Argentina.</title>
        <authorList>
            <person name="Palma L."/>
            <person name="Frizzo L."/>
            <person name="Kaiser S."/>
            <person name="Berry C."/>
            <person name="Caballero P."/>
            <person name="Bode H.B."/>
            <person name="Del Valle E.E."/>
        </authorList>
    </citation>
    <scope>NUCLEOTIDE SEQUENCE</scope>
    <source>
        <strain evidence="7">M</strain>
    </source>
</reference>
<dbReference type="Proteomes" id="UP001193920">
    <property type="component" value="Unassembled WGS sequence"/>
</dbReference>
<dbReference type="GO" id="GO:0004518">
    <property type="term" value="F:nuclease activity"/>
    <property type="evidence" value="ECO:0007669"/>
    <property type="project" value="UniProtKB-KW"/>
</dbReference>
<dbReference type="EMBL" id="JACXBF010000010">
    <property type="protein sequence ID" value="MBD2798907.1"/>
    <property type="molecule type" value="Genomic_DNA"/>
</dbReference>
<evidence type="ECO:0000259" key="6">
    <source>
        <dbReference type="SMART" id="SM00990"/>
    </source>
</evidence>
<evidence type="ECO:0000256" key="4">
    <source>
        <dbReference type="SAM" id="MobiDB-lite"/>
    </source>
</evidence>
<dbReference type="RefSeq" id="WP_323868143.1">
    <property type="nucleotide sequence ID" value="NZ_JACXBF010000010.1"/>
</dbReference>
<protein>
    <submittedName>
        <fullName evidence="7">VRR-NUC domain-containing protein</fullName>
    </submittedName>
</protein>
<keyword evidence="5" id="KW-0812">Transmembrane</keyword>
<feature type="compositionally biased region" description="Pro residues" evidence="4">
    <location>
        <begin position="250"/>
        <end position="269"/>
    </location>
</feature>
<keyword evidence="3" id="KW-0378">Hydrolase</keyword>
<feature type="transmembrane region" description="Helical" evidence="5">
    <location>
        <begin position="499"/>
        <end position="520"/>
    </location>
</feature>
<keyword evidence="5" id="KW-0472">Membrane</keyword>
<evidence type="ECO:0000256" key="5">
    <source>
        <dbReference type="SAM" id="Phobius"/>
    </source>
</evidence>
<dbReference type="GO" id="GO:0016788">
    <property type="term" value="F:hydrolase activity, acting on ester bonds"/>
    <property type="evidence" value="ECO:0007669"/>
    <property type="project" value="InterPro"/>
</dbReference>
<dbReference type="SMART" id="SM00990">
    <property type="entry name" value="VRR_NUC"/>
    <property type="match status" value="1"/>
</dbReference>
<feature type="region of interest" description="Disordered" evidence="4">
    <location>
        <begin position="246"/>
        <end position="269"/>
    </location>
</feature>
<reference evidence="7" key="1">
    <citation type="submission" date="2020-09" db="EMBL/GenBank/DDBJ databases">
        <authorList>
            <person name="Palma L."/>
            <person name="Caballero P."/>
            <person name="Berry C."/>
            <person name="Del Valle E."/>
        </authorList>
    </citation>
    <scope>NUCLEOTIDE SEQUENCE</scope>
    <source>
        <strain evidence="7">M</strain>
    </source>
</reference>
<organism evidence="7">
    <name type="scientific">Xenorhabdus szentirmaii</name>
    <dbReference type="NCBI Taxonomy" id="290112"/>
    <lineage>
        <taxon>Bacteria</taxon>
        <taxon>Pseudomonadati</taxon>
        <taxon>Pseudomonadota</taxon>
        <taxon>Gammaproteobacteria</taxon>
        <taxon>Enterobacterales</taxon>
        <taxon>Morganellaceae</taxon>
        <taxon>Xenorhabdus</taxon>
    </lineage>
</organism>
<evidence type="ECO:0000256" key="3">
    <source>
        <dbReference type="ARBA" id="ARBA00022801"/>
    </source>
</evidence>
<feature type="domain" description="VRR-NUC" evidence="6">
    <location>
        <begin position="80"/>
        <end position="211"/>
    </location>
</feature>
<dbReference type="AlphaFoldDB" id="A0AAW3YLK2"/>
<proteinExistence type="predicted"/>
<dbReference type="Pfam" id="PF08774">
    <property type="entry name" value="VRR_NUC"/>
    <property type="match status" value="1"/>
</dbReference>
<evidence type="ECO:0000313" key="7">
    <source>
        <dbReference type="EMBL" id="MBD2798907.1"/>
    </source>
</evidence>
<sequence length="522" mass="58312">MAEKPQQLKPGTMCPAVTSVNCRMEQIEFPKDEDQCYLARKAALAIWAPKISFKKGKSISLRQATLSQLIKVEENASDWQWQYKAEVSFYMRGRKKTPLPKLATSVSKKKLYAGNLPHSGSWFLNLSKQDIIKHGITGLRRPDIVLVKNKQLRWPGRDAKYLDGSVHSDNLKVLIEVKFPDDSLSEGQNRDYPLIAGKGRFGLFVVEDNRDSEEWKNQSAEAKAAEMDYIKKHAALFSGLFPPIDGGNRPPLPTPAPSPDEQPQPKPVSLPIPSHTGMVRYMPKNLPLVSDKPWQHKPVFSLWMALSRDQTVPELITPPDESSFWEQVEAFYDQGVQLVKDGFTYTKDRVVRSWEWTWDLTANGINYLTDKTREALAACGAWFRESGTWIADEIIDPVTNKLSYAIHWVSEKTGEIVRLTEEKITVAVEMMYQNTDLTIEALKQVDWYQIAADLGNGTVQLMVKVGEEIVTLIETIAVVAAIVLLVGLIIWVGSIVGGVASAVWAMLTAAVAGMTALTVATA</sequence>
<comment type="cofactor">
    <cofactor evidence="1">
        <name>Mg(2+)</name>
        <dbReference type="ChEBI" id="CHEBI:18420"/>
    </cofactor>
</comment>
<name>A0AAW3YLK2_9GAMM</name>
<feature type="transmembrane region" description="Helical" evidence="5">
    <location>
        <begin position="469"/>
        <end position="493"/>
    </location>
</feature>
<dbReference type="InterPro" id="IPR014883">
    <property type="entry name" value="VRR_NUC"/>
</dbReference>
<keyword evidence="5" id="KW-1133">Transmembrane helix</keyword>
<evidence type="ECO:0000256" key="1">
    <source>
        <dbReference type="ARBA" id="ARBA00001946"/>
    </source>
</evidence>
<accession>A0AAW3YLK2</accession>
<comment type="caution">
    <text evidence="7">The sequence shown here is derived from an EMBL/GenBank/DDBJ whole genome shotgun (WGS) entry which is preliminary data.</text>
</comment>
<keyword evidence="2" id="KW-0540">Nuclease</keyword>